<evidence type="ECO:0000313" key="2">
    <source>
        <dbReference type="WBParaSite" id="PS1159_v2.g21041.t1"/>
    </source>
</evidence>
<dbReference type="WBParaSite" id="PS1159_v2.g21041.t1">
    <property type="protein sequence ID" value="PS1159_v2.g21041.t1"/>
    <property type="gene ID" value="PS1159_v2.g21041"/>
</dbReference>
<organism evidence="1 2">
    <name type="scientific">Panagrolaimus sp. PS1159</name>
    <dbReference type="NCBI Taxonomy" id="55785"/>
    <lineage>
        <taxon>Eukaryota</taxon>
        <taxon>Metazoa</taxon>
        <taxon>Ecdysozoa</taxon>
        <taxon>Nematoda</taxon>
        <taxon>Chromadorea</taxon>
        <taxon>Rhabditida</taxon>
        <taxon>Tylenchina</taxon>
        <taxon>Panagrolaimomorpha</taxon>
        <taxon>Panagrolaimoidea</taxon>
        <taxon>Panagrolaimidae</taxon>
        <taxon>Panagrolaimus</taxon>
    </lineage>
</organism>
<reference evidence="2" key="1">
    <citation type="submission" date="2022-11" db="UniProtKB">
        <authorList>
            <consortium name="WormBaseParasite"/>
        </authorList>
    </citation>
    <scope>IDENTIFICATION</scope>
</reference>
<name>A0AC35FUN1_9BILA</name>
<sequence>MDYQSSDYTSSITSRSNYVRGGRNLSPNVSGTNRILKVVSESASMNSGLSPFGGSTAASSIRDAREREKKEMSDLNDRLASYIEKVRFLEAQNRKIGADLDFLRGRWGHDTFNIREMYESEIKQARKIIDESNADRDRLERDISKLVEEVATFRHKYDSAVRERATDKSVIDELLVKLSAIESELTLLKRRVANMEDDINAVKRENHRLLNELQRARTEVDQETLNRIDFQNQVQTIIEELDFVRRAHDSEIRDLQAMASRDTTSENREYFKNELAAAIREIRTEYDTVCNVQRTDMESWYKLKVQEIQTNSVRQNMEQGYTKEEMKRLRSQLGDLRGTLADLEGRNSLLEKQTEELHYQIEDDQRTYESALNDRDSQIRKLRDECHALMVELQMLLDTKQTLDAEIAIYRKMLEGEEDRAGLRQLVEQVVRTQQFRETQETESMRVIRGETSSRNSYQRSAQGNVSVQEASPDGKYIVVSNTHRSKQEPIGEWKIKRVIDHKHEVVFTFPKSFVLKPGQSVKIWARGHGTNNPPESIVFNGAESFGTGNNVQTILYNTSDEERATLIQRSSHTATDH</sequence>
<protein>
    <submittedName>
        <fullName evidence="2">Intermediate filament protein</fullName>
    </submittedName>
</protein>
<evidence type="ECO:0000313" key="1">
    <source>
        <dbReference type="Proteomes" id="UP000887580"/>
    </source>
</evidence>
<accession>A0AC35FUN1</accession>
<dbReference type="Proteomes" id="UP000887580">
    <property type="component" value="Unplaced"/>
</dbReference>
<proteinExistence type="predicted"/>